<sequence>MKELMMIEEEWVNAQEQKPVVSNLPTSSTTLPSSGQNTMIGFDEQLLRVMDELTRDEPNLQILPLVGMEALWHEILVRLLNDGKEEEVTETSAKLGERLYKNLFGESYLIVMDDVWSTEAWDALKLFFPNNENGSRVMMATRLANVVESLGSHNPI</sequence>
<proteinExistence type="predicted"/>
<reference evidence="2" key="1">
    <citation type="submission" date="2020-06" db="EMBL/GenBank/DDBJ databases">
        <authorList>
            <person name="Li T."/>
            <person name="Hu X."/>
            <person name="Zhang T."/>
            <person name="Song X."/>
            <person name="Zhang H."/>
            <person name="Dai N."/>
            <person name="Sheng W."/>
            <person name="Hou X."/>
            <person name="Wei L."/>
        </authorList>
    </citation>
    <scope>NUCLEOTIDE SEQUENCE</scope>
    <source>
        <strain evidence="2">G01</strain>
        <tissue evidence="2">Leaf</tissue>
    </source>
</reference>
<organism evidence="2">
    <name type="scientific">Sesamum angustifolium</name>
    <dbReference type="NCBI Taxonomy" id="2727405"/>
    <lineage>
        <taxon>Eukaryota</taxon>
        <taxon>Viridiplantae</taxon>
        <taxon>Streptophyta</taxon>
        <taxon>Embryophyta</taxon>
        <taxon>Tracheophyta</taxon>
        <taxon>Spermatophyta</taxon>
        <taxon>Magnoliopsida</taxon>
        <taxon>eudicotyledons</taxon>
        <taxon>Gunneridae</taxon>
        <taxon>Pentapetalae</taxon>
        <taxon>asterids</taxon>
        <taxon>lamiids</taxon>
        <taxon>Lamiales</taxon>
        <taxon>Pedaliaceae</taxon>
        <taxon>Sesamum</taxon>
    </lineage>
</organism>
<dbReference type="SUPFAM" id="SSF52540">
    <property type="entry name" value="P-loop containing nucleoside triphosphate hydrolases"/>
    <property type="match status" value="1"/>
</dbReference>
<dbReference type="AlphaFoldDB" id="A0AAW2LHU6"/>
<dbReference type="GO" id="GO:0043531">
    <property type="term" value="F:ADP binding"/>
    <property type="evidence" value="ECO:0007669"/>
    <property type="project" value="InterPro"/>
</dbReference>
<dbReference type="InterPro" id="IPR027417">
    <property type="entry name" value="P-loop_NTPase"/>
</dbReference>
<feature type="domain" description="NB-ARC" evidence="1">
    <location>
        <begin position="68"/>
        <end position="152"/>
    </location>
</feature>
<dbReference type="EMBL" id="JACGWK010000013">
    <property type="protein sequence ID" value="KAL0318513.1"/>
    <property type="molecule type" value="Genomic_DNA"/>
</dbReference>
<dbReference type="InterPro" id="IPR002182">
    <property type="entry name" value="NB-ARC"/>
</dbReference>
<evidence type="ECO:0000313" key="2">
    <source>
        <dbReference type="EMBL" id="KAL0318513.1"/>
    </source>
</evidence>
<accession>A0AAW2LHU6</accession>
<comment type="caution">
    <text evidence="2">The sequence shown here is derived from an EMBL/GenBank/DDBJ whole genome shotgun (WGS) entry which is preliminary data.</text>
</comment>
<reference evidence="2" key="2">
    <citation type="journal article" date="2024" name="Plant">
        <title>Genomic evolution and insights into agronomic trait innovations of Sesamum species.</title>
        <authorList>
            <person name="Miao H."/>
            <person name="Wang L."/>
            <person name="Qu L."/>
            <person name="Liu H."/>
            <person name="Sun Y."/>
            <person name="Le M."/>
            <person name="Wang Q."/>
            <person name="Wei S."/>
            <person name="Zheng Y."/>
            <person name="Lin W."/>
            <person name="Duan Y."/>
            <person name="Cao H."/>
            <person name="Xiong S."/>
            <person name="Wang X."/>
            <person name="Wei L."/>
            <person name="Li C."/>
            <person name="Ma Q."/>
            <person name="Ju M."/>
            <person name="Zhao R."/>
            <person name="Li G."/>
            <person name="Mu C."/>
            <person name="Tian Q."/>
            <person name="Mei H."/>
            <person name="Zhang T."/>
            <person name="Gao T."/>
            <person name="Zhang H."/>
        </authorList>
    </citation>
    <scope>NUCLEOTIDE SEQUENCE</scope>
    <source>
        <strain evidence="2">G01</strain>
    </source>
</reference>
<dbReference type="Gene3D" id="3.40.50.300">
    <property type="entry name" value="P-loop containing nucleotide triphosphate hydrolases"/>
    <property type="match status" value="1"/>
</dbReference>
<name>A0AAW2LHU6_9LAMI</name>
<protein>
    <recommendedName>
        <fullName evidence="1">NB-ARC domain-containing protein</fullName>
    </recommendedName>
</protein>
<dbReference type="Pfam" id="PF00931">
    <property type="entry name" value="NB-ARC"/>
    <property type="match status" value="1"/>
</dbReference>
<gene>
    <name evidence="2" type="ORF">Sangu_2007500</name>
</gene>
<evidence type="ECO:0000259" key="1">
    <source>
        <dbReference type="Pfam" id="PF00931"/>
    </source>
</evidence>